<dbReference type="Gene3D" id="2.130.10.10">
    <property type="entry name" value="YVTN repeat-like/Quinoprotein amine dehydrogenase"/>
    <property type="match status" value="1"/>
</dbReference>
<dbReference type="PANTHER" id="PTHR30344">
    <property type="entry name" value="6-PHOSPHOGLUCONOLACTONASE-RELATED"/>
    <property type="match status" value="1"/>
</dbReference>
<dbReference type="InterPro" id="IPR015943">
    <property type="entry name" value="WD40/YVTN_repeat-like_dom_sf"/>
</dbReference>
<organism evidence="2 3">
    <name type="scientific">Fomitopsis schrenkii</name>
    <name type="common">Brown rot fungus</name>
    <dbReference type="NCBI Taxonomy" id="2126942"/>
    <lineage>
        <taxon>Eukaryota</taxon>
        <taxon>Fungi</taxon>
        <taxon>Dikarya</taxon>
        <taxon>Basidiomycota</taxon>
        <taxon>Agaricomycotina</taxon>
        <taxon>Agaricomycetes</taxon>
        <taxon>Polyporales</taxon>
        <taxon>Fomitopsis</taxon>
    </lineage>
</organism>
<dbReference type="InParanoid" id="S8EC37"/>
<protein>
    <recommendedName>
        <fullName evidence="4">Isomerase YbhE</fullName>
    </recommendedName>
</protein>
<evidence type="ECO:0008006" key="4">
    <source>
        <dbReference type="Google" id="ProtNLM"/>
    </source>
</evidence>
<name>S8EC37_FOMSC</name>
<dbReference type="Pfam" id="PF10282">
    <property type="entry name" value="Lactonase"/>
    <property type="match status" value="1"/>
</dbReference>
<dbReference type="InterPro" id="IPR019405">
    <property type="entry name" value="Lactonase_7-beta_prop"/>
</dbReference>
<comment type="similarity">
    <text evidence="1">Belongs to the cycloisomerase 2 family.</text>
</comment>
<dbReference type="AlphaFoldDB" id="S8EC37"/>
<dbReference type="EMBL" id="KE504135">
    <property type="protein sequence ID" value="EPT02537.1"/>
    <property type="molecule type" value="Genomic_DNA"/>
</dbReference>
<gene>
    <name evidence="2" type="ORF">FOMPIDRAFT_1118290</name>
</gene>
<dbReference type="STRING" id="743788.S8EC37"/>
<dbReference type="HOGENOM" id="CLU_038716_1_0_1"/>
<dbReference type="eggNOG" id="ENOG502S3WY">
    <property type="taxonomic scope" value="Eukaryota"/>
</dbReference>
<keyword evidence="3" id="KW-1185">Reference proteome</keyword>
<evidence type="ECO:0000256" key="1">
    <source>
        <dbReference type="ARBA" id="ARBA00005564"/>
    </source>
</evidence>
<evidence type="ECO:0000313" key="3">
    <source>
        <dbReference type="Proteomes" id="UP000015241"/>
    </source>
</evidence>
<dbReference type="PANTHER" id="PTHR30344:SF1">
    <property type="entry name" value="6-PHOSPHOGLUCONOLACTONASE"/>
    <property type="match status" value="1"/>
</dbReference>
<sequence>MAFRILVGSYTTDVYSVSFDPDALKLTLESTLTVGHHPSWITPHPTDPSLFFTGAEQNEGKALVLRYDAEGKGTVVGDAPSGGADPCTLLALGTELLIGNYTSGHFTTIPLSYEPPHLVASQSAVVHFEGTGPNKERQESSHPHQIYQHPTRGELLIPDLGADVTRRFTKTAIGEWAPNGEVQYKAGSGPRHVVVHNDILYTVHELTNELSAHRLPPAPEEPTHLATRSTLLSTPPEARSNMFAAEILLPTPNASFSTPYIYVSNRNDPSPGDDTIAVFSTADAEDGLQLVGEVRSGLKHLRGMHFGGPDDRWLIAGGVLGGGVKVFERVDDGQDLKEVASLELDAPTGFLWI</sequence>
<reference evidence="2 3" key="1">
    <citation type="journal article" date="2012" name="Science">
        <title>The Paleozoic origin of enzymatic lignin decomposition reconstructed from 31 fungal genomes.</title>
        <authorList>
            <person name="Floudas D."/>
            <person name="Binder M."/>
            <person name="Riley R."/>
            <person name="Barry K."/>
            <person name="Blanchette R.A."/>
            <person name="Henrissat B."/>
            <person name="Martinez A.T."/>
            <person name="Otillar R."/>
            <person name="Spatafora J.W."/>
            <person name="Yadav J.S."/>
            <person name="Aerts A."/>
            <person name="Benoit I."/>
            <person name="Boyd A."/>
            <person name="Carlson A."/>
            <person name="Copeland A."/>
            <person name="Coutinho P.M."/>
            <person name="de Vries R.P."/>
            <person name="Ferreira P."/>
            <person name="Findley K."/>
            <person name="Foster B."/>
            <person name="Gaskell J."/>
            <person name="Glotzer D."/>
            <person name="Gorecki P."/>
            <person name="Heitman J."/>
            <person name="Hesse C."/>
            <person name="Hori C."/>
            <person name="Igarashi K."/>
            <person name="Jurgens J.A."/>
            <person name="Kallen N."/>
            <person name="Kersten P."/>
            <person name="Kohler A."/>
            <person name="Kuees U."/>
            <person name="Kumar T.K.A."/>
            <person name="Kuo A."/>
            <person name="LaButti K."/>
            <person name="Larrondo L.F."/>
            <person name="Lindquist E."/>
            <person name="Ling A."/>
            <person name="Lombard V."/>
            <person name="Lucas S."/>
            <person name="Lundell T."/>
            <person name="Martin R."/>
            <person name="McLaughlin D.J."/>
            <person name="Morgenstern I."/>
            <person name="Morin E."/>
            <person name="Murat C."/>
            <person name="Nagy L.G."/>
            <person name="Nolan M."/>
            <person name="Ohm R.A."/>
            <person name="Patyshakuliyeva A."/>
            <person name="Rokas A."/>
            <person name="Ruiz-Duenas F.J."/>
            <person name="Sabat G."/>
            <person name="Salamov A."/>
            <person name="Samejima M."/>
            <person name="Schmutz J."/>
            <person name="Slot J.C."/>
            <person name="St John F."/>
            <person name="Stenlid J."/>
            <person name="Sun H."/>
            <person name="Sun S."/>
            <person name="Syed K."/>
            <person name="Tsang A."/>
            <person name="Wiebenga A."/>
            <person name="Young D."/>
            <person name="Pisabarro A."/>
            <person name="Eastwood D.C."/>
            <person name="Martin F."/>
            <person name="Cullen D."/>
            <person name="Grigoriev I.V."/>
            <person name="Hibbett D.S."/>
        </authorList>
    </citation>
    <scope>NUCLEOTIDE SEQUENCE</scope>
    <source>
        <strain evidence="3">FP-58527</strain>
    </source>
</reference>
<proteinExistence type="inferred from homology"/>
<dbReference type="OrthoDB" id="9972196at2759"/>
<dbReference type="GO" id="GO:0017057">
    <property type="term" value="F:6-phosphogluconolactonase activity"/>
    <property type="evidence" value="ECO:0007669"/>
    <property type="project" value="TreeGrafter"/>
</dbReference>
<dbReference type="InterPro" id="IPR050282">
    <property type="entry name" value="Cycloisomerase_2"/>
</dbReference>
<evidence type="ECO:0000313" key="2">
    <source>
        <dbReference type="EMBL" id="EPT02537.1"/>
    </source>
</evidence>
<dbReference type="Proteomes" id="UP000015241">
    <property type="component" value="Unassembled WGS sequence"/>
</dbReference>
<dbReference type="SUPFAM" id="SSF75011">
    <property type="entry name" value="3-carboxy-cis,cis-mucoante lactonizing enzyme"/>
    <property type="match status" value="1"/>
</dbReference>
<accession>S8EC37</accession>